<organism evidence="1 2">
    <name type="scientific">Bacteroides stercoris</name>
    <dbReference type="NCBI Taxonomy" id="46506"/>
    <lineage>
        <taxon>Bacteria</taxon>
        <taxon>Pseudomonadati</taxon>
        <taxon>Bacteroidota</taxon>
        <taxon>Bacteroidia</taxon>
        <taxon>Bacteroidales</taxon>
        <taxon>Bacteroidaceae</taxon>
        <taxon>Bacteroides</taxon>
    </lineage>
</organism>
<comment type="caution">
    <text evidence="1">The sequence shown here is derived from an EMBL/GenBank/DDBJ whole genome shotgun (WGS) entry which is preliminary data.</text>
</comment>
<sequence length="290" mass="33194">MATKKKTEKDELTKVDTTHADVNDGMAAPEQETLSEMEKVNATAQDHITVVIPYCREFAQGRELLYALRSWQENVRFGINVVVIGDREAWFSEEITFIEHQRVSDNAQVDTLAKLRIAVASPEVTGYFIWSNDDIYVMNPVALPHIALPKVSGKLVPMRFKGLYAENMKQTAMLLEKNGLPCLNYETHTPVLFDKERLTAMFERFPELEKGGYLFTSVYYNSHPYPTQPVYLDWKTDQVLLPVVSQSPDENKVVDILSRKVFMNNTVSGYSSWLEKFLDKCFPVSSDFEN</sequence>
<evidence type="ECO:0000313" key="1">
    <source>
        <dbReference type="EMBL" id="RHB24502.1"/>
    </source>
</evidence>
<accession>A0A413UWE6</accession>
<dbReference type="RefSeq" id="WP_117907675.1">
    <property type="nucleotide sequence ID" value="NZ_QSGN01000052.1"/>
</dbReference>
<dbReference type="AlphaFoldDB" id="A0A413UWE6"/>
<dbReference type="Proteomes" id="UP000283482">
    <property type="component" value="Unassembled WGS sequence"/>
</dbReference>
<gene>
    <name evidence="1" type="ORF">DW889_15180</name>
</gene>
<protein>
    <submittedName>
        <fullName evidence="1">Uncharacterized protein</fullName>
    </submittedName>
</protein>
<name>A0A413UWE6_BACSE</name>
<proteinExistence type="predicted"/>
<reference evidence="1 2" key="1">
    <citation type="submission" date="2018-08" db="EMBL/GenBank/DDBJ databases">
        <title>A genome reference for cultivated species of the human gut microbiota.</title>
        <authorList>
            <person name="Zou Y."/>
            <person name="Xue W."/>
            <person name="Luo G."/>
        </authorList>
    </citation>
    <scope>NUCLEOTIDE SEQUENCE [LARGE SCALE GENOMIC DNA]</scope>
    <source>
        <strain evidence="1 2">AM40-34</strain>
    </source>
</reference>
<dbReference type="EMBL" id="QSGN01000052">
    <property type="protein sequence ID" value="RHB24502.1"/>
    <property type="molecule type" value="Genomic_DNA"/>
</dbReference>
<evidence type="ECO:0000313" key="2">
    <source>
        <dbReference type="Proteomes" id="UP000283482"/>
    </source>
</evidence>